<feature type="domain" description="RanBD1" evidence="6">
    <location>
        <begin position="375"/>
        <end position="510"/>
    </location>
</feature>
<dbReference type="PANTHER" id="PTHR23138:SF179">
    <property type="entry name" value="NUCLEAR PORE COMPLEX PROTEIN"/>
    <property type="match status" value="1"/>
</dbReference>
<sequence>MRASEKAYTWFCEDFSEDEPAHVKLSARFANVDIATEFKNLFEKAVAAHKSGATIDKEIKPAEVKKEIKKEAKEEVVIPSNNKENGFGEQFKLKAGTWECPGCYLKWKDEETQCITCGTNKDGSVGEKSIFSKPSILQPAPGTPKVQFGFGASAPAKESPAPAAAAFGASLNGSPSTAKTSIFGGGSTPKGSMFGGATTAANTSSPFSFNTAQSAAAPSSAKPTFNFKTASPATSSQGNALFGGSEKVDTGSTAPRFSFNKPSESSIPKPNFSFSNPPASSKSETEEKKEIDAPKGSFFGGFSGGNETLASMAAKAKGAGTSIFDTDKAEKARAELASQKKTSVFGSKTSIPSASTAQKDEEDEGEDGEYEPEVNFAPVIPLPDLVEVRTGEEDEEVVFSARCKLYKYFADLQENKERGVGDIKVLKSNDNKYRIVMRRDQVHKICANFRIEKSMKLNPKGNLPQVLTFMCQDYSDDVQNPDPAIFTAKFKDESIANGFKKAVQDAQATM</sequence>
<feature type="compositionally biased region" description="Acidic residues" evidence="5">
    <location>
        <begin position="360"/>
        <end position="372"/>
    </location>
</feature>
<dbReference type="PROSITE" id="PS50199">
    <property type="entry name" value="ZF_RANBP2_2"/>
    <property type="match status" value="1"/>
</dbReference>
<accession>A0A8R1ECN7</accession>
<dbReference type="GO" id="GO:0005643">
    <property type="term" value="C:nuclear pore"/>
    <property type="evidence" value="ECO:0007669"/>
    <property type="project" value="TreeGrafter"/>
</dbReference>
<evidence type="ECO:0000313" key="8">
    <source>
        <dbReference type="EnsemblMetazoa" id="CJA32299.1"/>
    </source>
</evidence>
<evidence type="ECO:0000256" key="1">
    <source>
        <dbReference type="ARBA" id="ARBA00022723"/>
    </source>
</evidence>
<dbReference type="InterPro" id="IPR001876">
    <property type="entry name" value="Znf_RanBP2"/>
</dbReference>
<feature type="compositionally biased region" description="Polar residues" evidence="5">
    <location>
        <begin position="228"/>
        <end position="239"/>
    </location>
</feature>
<dbReference type="AlphaFoldDB" id="A0A8R1ECN7"/>
<dbReference type="InterPro" id="IPR000156">
    <property type="entry name" value="Ran_bind_dom"/>
</dbReference>
<feature type="domain" description="RanBD1" evidence="6">
    <location>
        <begin position="1"/>
        <end position="51"/>
    </location>
</feature>
<evidence type="ECO:0008006" key="10">
    <source>
        <dbReference type="Google" id="ProtNLM"/>
    </source>
</evidence>
<dbReference type="PROSITE" id="PS50196">
    <property type="entry name" value="RANBD1"/>
    <property type="match status" value="2"/>
</dbReference>
<evidence type="ECO:0000256" key="5">
    <source>
        <dbReference type="SAM" id="MobiDB-lite"/>
    </source>
</evidence>
<keyword evidence="9" id="KW-1185">Reference proteome</keyword>
<feature type="compositionally biased region" description="Polar residues" evidence="5">
    <location>
        <begin position="339"/>
        <end position="357"/>
    </location>
</feature>
<dbReference type="SUPFAM" id="SSF50729">
    <property type="entry name" value="PH domain-like"/>
    <property type="match status" value="2"/>
</dbReference>
<dbReference type="CDD" id="cd00835">
    <property type="entry name" value="RanBD_family"/>
    <property type="match status" value="1"/>
</dbReference>
<dbReference type="GO" id="GO:0008270">
    <property type="term" value="F:zinc ion binding"/>
    <property type="evidence" value="ECO:0007669"/>
    <property type="project" value="UniProtKB-KW"/>
</dbReference>
<keyword evidence="1" id="KW-0479">Metal-binding</keyword>
<evidence type="ECO:0000313" key="9">
    <source>
        <dbReference type="Proteomes" id="UP000005237"/>
    </source>
</evidence>
<keyword evidence="2 4" id="KW-0863">Zinc-finger</keyword>
<proteinExistence type="predicted"/>
<reference evidence="9" key="1">
    <citation type="submission" date="2010-08" db="EMBL/GenBank/DDBJ databases">
        <authorList>
            <consortium name="Caenorhabditis japonica Sequencing Consortium"/>
            <person name="Wilson R.K."/>
        </authorList>
    </citation>
    <scope>NUCLEOTIDE SEQUENCE [LARGE SCALE GENOMIC DNA]</scope>
    <source>
        <strain evidence="9">DF5081</strain>
    </source>
</reference>
<feature type="region of interest" description="Disordered" evidence="5">
    <location>
        <begin position="335"/>
        <end position="372"/>
    </location>
</feature>
<dbReference type="Gene3D" id="4.10.1060.10">
    <property type="entry name" value="Zinc finger, RanBP2-type"/>
    <property type="match status" value="1"/>
</dbReference>
<dbReference type="SMART" id="SM00160">
    <property type="entry name" value="RanBD"/>
    <property type="match status" value="1"/>
</dbReference>
<name>A0A8R1ECN7_CAEJA</name>
<evidence type="ECO:0000259" key="6">
    <source>
        <dbReference type="PROSITE" id="PS50196"/>
    </source>
</evidence>
<dbReference type="Pfam" id="PF00638">
    <property type="entry name" value="Ran_BP1"/>
    <property type="match status" value="1"/>
</dbReference>
<organism evidence="8 9">
    <name type="scientific">Caenorhabditis japonica</name>
    <dbReference type="NCBI Taxonomy" id="281687"/>
    <lineage>
        <taxon>Eukaryota</taxon>
        <taxon>Metazoa</taxon>
        <taxon>Ecdysozoa</taxon>
        <taxon>Nematoda</taxon>
        <taxon>Chromadorea</taxon>
        <taxon>Rhabditida</taxon>
        <taxon>Rhabditina</taxon>
        <taxon>Rhabditomorpha</taxon>
        <taxon>Rhabditoidea</taxon>
        <taxon>Rhabditidae</taxon>
        <taxon>Peloderinae</taxon>
        <taxon>Caenorhabditis</taxon>
    </lineage>
</organism>
<feature type="compositionally biased region" description="Low complexity" evidence="5">
    <location>
        <begin position="265"/>
        <end position="282"/>
    </location>
</feature>
<dbReference type="GO" id="GO:0005096">
    <property type="term" value="F:GTPase activator activity"/>
    <property type="evidence" value="ECO:0007669"/>
    <property type="project" value="TreeGrafter"/>
</dbReference>
<feature type="compositionally biased region" description="Basic and acidic residues" evidence="5">
    <location>
        <begin position="283"/>
        <end position="293"/>
    </location>
</feature>
<evidence type="ECO:0000256" key="4">
    <source>
        <dbReference type="PROSITE-ProRule" id="PRU00322"/>
    </source>
</evidence>
<feature type="region of interest" description="Disordered" evidence="5">
    <location>
        <begin position="228"/>
        <end position="300"/>
    </location>
</feature>
<dbReference type="InterPro" id="IPR011993">
    <property type="entry name" value="PH-like_dom_sf"/>
</dbReference>
<evidence type="ECO:0000259" key="7">
    <source>
        <dbReference type="PROSITE" id="PS50199"/>
    </source>
</evidence>
<feature type="domain" description="RanBP2-type" evidence="7">
    <location>
        <begin position="94"/>
        <end position="123"/>
    </location>
</feature>
<dbReference type="PANTHER" id="PTHR23138">
    <property type="entry name" value="RAN BINDING PROTEIN"/>
    <property type="match status" value="1"/>
</dbReference>
<protein>
    <recommendedName>
        <fullName evidence="10">RanBD1 domain-containing protein</fullName>
    </recommendedName>
</protein>
<keyword evidence="3" id="KW-0862">Zinc</keyword>
<dbReference type="GO" id="GO:0005737">
    <property type="term" value="C:cytoplasm"/>
    <property type="evidence" value="ECO:0007669"/>
    <property type="project" value="TreeGrafter"/>
</dbReference>
<evidence type="ECO:0000256" key="2">
    <source>
        <dbReference type="ARBA" id="ARBA00022771"/>
    </source>
</evidence>
<feature type="compositionally biased region" description="Polar residues" evidence="5">
    <location>
        <begin position="250"/>
        <end position="264"/>
    </location>
</feature>
<reference evidence="8" key="2">
    <citation type="submission" date="2022-06" db="UniProtKB">
        <authorList>
            <consortium name="EnsemblMetazoa"/>
        </authorList>
    </citation>
    <scope>IDENTIFICATION</scope>
    <source>
        <strain evidence="8">DF5081</strain>
    </source>
</reference>
<dbReference type="InterPro" id="IPR045255">
    <property type="entry name" value="RanBP1-like"/>
</dbReference>
<dbReference type="EnsemblMetazoa" id="CJA32299.1">
    <property type="protein sequence ID" value="CJA32299.1"/>
    <property type="gene ID" value="WBGene00208146"/>
</dbReference>
<dbReference type="Gene3D" id="2.30.29.30">
    <property type="entry name" value="Pleckstrin-homology domain (PH domain)/Phosphotyrosine-binding domain (PTB)"/>
    <property type="match status" value="2"/>
</dbReference>
<dbReference type="Proteomes" id="UP000005237">
    <property type="component" value="Unassembled WGS sequence"/>
</dbReference>
<evidence type="ECO:0000256" key="3">
    <source>
        <dbReference type="ARBA" id="ARBA00022833"/>
    </source>
</evidence>